<organism evidence="2 3">
    <name type="scientific">Streptosporangium jomthongense</name>
    <dbReference type="NCBI Taxonomy" id="1193683"/>
    <lineage>
        <taxon>Bacteria</taxon>
        <taxon>Bacillati</taxon>
        <taxon>Actinomycetota</taxon>
        <taxon>Actinomycetes</taxon>
        <taxon>Streptosporangiales</taxon>
        <taxon>Streptosporangiaceae</taxon>
        <taxon>Streptosporangium</taxon>
    </lineage>
</organism>
<keyword evidence="3" id="KW-1185">Reference proteome</keyword>
<dbReference type="Proteomes" id="UP001595698">
    <property type="component" value="Unassembled WGS sequence"/>
</dbReference>
<dbReference type="RefSeq" id="WP_386196661.1">
    <property type="nucleotide sequence ID" value="NZ_JBHSBC010000056.1"/>
</dbReference>
<name>A0ABV8FEN9_9ACTN</name>
<accession>A0ABV8FEN9</accession>
<gene>
    <name evidence="2" type="ORF">ACFOYY_40305</name>
</gene>
<dbReference type="EMBL" id="JBHSBC010000056">
    <property type="protein sequence ID" value="MFC3986430.1"/>
    <property type="molecule type" value="Genomic_DNA"/>
</dbReference>
<protein>
    <submittedName>
        <fullName evidence="2">Uncharacterized protein</fullName>
    </submittedName>
</protein>
<proteinExistence type="predicted"/>
<sequence length="139" mass="15278">MVKRIVRSRSSQQLRGELELLEALEPISEEHADAKEAYQAALTSGDPEAIRAAKARKQAASNRLNETREWLRREREIAKLSATTIPELERLLSQQGGGGNARRAELGAALEQARAQLERAQAEAAVVRRELAVLTGVEA</sequence>
<evidence type="ECO:0000313" key="2">
    <source>
        <dbReference type="EMBL" id="MFC3986430.1"/>
    </source>
</evidence>
<keyword evidence="1" id="KW-0175">Coiled coil</keyword>
<evidence type="ECO:0000313" key="3">
    <source>
        <dbReference type="Proteomes" id="UP001595698"/>
    </source>
</evidence>
<reference evidence="3" key="1">
    <citation type="journal article" date="2019" name="Int. J. Syst. Evol. Microbiol.">
        <title>The Global Catalogue of Microorganisms (GCM) 10K type strain sequencing project: providing services to taxonomists for standard genome sequencing and annotation.</title>
        <authorList>
            <consortium name="The Broad Institute Genomics Platform"/>
            <consortium name="The Broad Institute Genome Sequencing Center for Infectious Disease"/>
            <person name="Wu L."/>
            <person name="Ma J."/>
        </authorList>
    </citation>
    <scope>NUCLEOTIDE SEQUENCE [LARGE SCALE GENOMIC DNA]</scope>
    <source>
        <strain evidence="3">TBRC 7912</strain>
    </source>
</reference>
<evidence type="ECO:0000256" key="1">
    <source>
        <dbReference type="SAM" id="Coils"/>
    </source>
</evidence>
<comment type="caution">
    <text evidence="2">The sequence shown here is derived from an EMBL/GenBank/DDBJ whole genome shotgun (WGS) entry which is preliminary data.</text>
</comment>
<feature type="coiled-coil region" evidence="1">
    <location>
        <begin position="103"/>
        <end position="130"/>
    </location>
</feature>